<keyword evidence="2" id="KW-0732">Signal</keyword>
<proteinExistence type="inferred from homology"/>
<feature type="chain" id="PRO_5043880655" evidence="2">
    <location>
        <begin position="26"/>
        <end position="330"/>
    </location>
</feature>
<accession>A0AAW9QBJ5</accession>
<organism evidence="3 4">
    <name type="scientific">Aquincola agrisoli</name>
    <dbReference type="NCBI Taxonomy" id="3119538"/>
    <lineage>
        <taxon>Bacteria</taxon>
        <taxon>Pseudomonadati</taxon>
        <taxon>Pseudomonadota</taxon>
        <taxon>Betaproteobacteria</taxon>
        <taxon>Burkholderiales</taxon>
        <taxon>Sphaerotilaceae</taxon>
        <taxon>Aquincola</taxon>
    </lineage>
</organism>
<comment type="caution">
    <text evidence="3">The sequence shown here is derived from an EMBL/GenBank/DDBJ whole genome shotgun (WGS) entry which is preliminary data.</text>
</comment>
<sequence>MQRRRFLQAAGAFSLASIGAPAVHAQAASASLPGGPIRLIVGFPPGGGADALARVVAQKLGDVWGQQVIVDNKAGASSVIGAEYAAQQPADGSTLFLSTINSHALAPAVQRKLRYDAARDFTPIVLLGVTPNLLIASPSQGARSVKDVVALCKAKPGTVSFGSAGPGTIQHFAIEKFKLQAGVDALHVPYKGSGPLLTDLIGGQIQFTFETMTAATPHLKNGRVVALAQTRAQRSKAYPQVPTMQEQGFPAFETMNWYGISGPAKLPPALVRRINQDVNTVLAMADVQERFEGFGVEDGGGTPEQYAKFTQAEIAKWAQVARDAKVSIDG</sequence>
<dbReference type="InterPro" id="IPR005064">
    <property type="entry name" value="BUG"/>
</dbReference>
<reference evidence="3 4" key="1">
    <citation type="submission" date="2024-02" db="EMBL/GenBank/DDBJ databases">
        <title>Genome sequence of Aquincola sp. MAHUQ-54.</title>
        <authorList>
            <person name="Huq M.A."/>
        </authorList>
    </citation>
    <scope>NUCLEOTIDE SEQUENCE [LARGE SCALE GENOMIC DNA]</scope>
    <source>
        <strain evidence="3 4">MAHUQ-54</strain>
    </source>
</reference>
<name>A0AAW9QBJ5_9BURK</name>
<dbReference type="InterPro" id="IPR042100">
    <property type="entry name" value="Bug_dom1"/>
</dbReference>
<dbReference type="PANTHER" id="PTHR42928">
    <property type="entry name" value="TRICARBOXYLATE-BINDING PROTEIN"/>
    <property type="match status" value="1"/>
</dbReference>
<dbReference type="InterPro" id="IPR006311">
    <property type="entry name" value="TAT_signal"/>
</dbReference>
<dbReference type="PIRSF" id="PIRSF017082">
    <property type="entry name" value="YflP"/>
    <property type="match status" value="1"/>
</dbReference>
<dbReference type="Pfam" id="PF03401">
    <property type="entry name" value="TctC"/>
    <property type="match status" value="1"/>
</dbReference>
<protein>
    <submittedName>
        <fullName evidence="3">Tripartite tricarboxylate transporter substrate binding protein</fullName>
    </submittedName>
</protein>
<evidence type="ECO:0000313" key="4">
    <source>
        <dbReference type="Proteomes" id="UP001336250"/>
    </source>
</evidence>
<gene>
    <name evidence="3" type="ORF">V4F39_25425</name>
</gene>
<dbReference type="EMBL" id="JAZIBG010000056">
    <property type="protein sequence ID" value="MEF7617278.1"/>
    <property type="molecule type" value="Genomic_DNA"/>
</dbReference>
<dbReference type="PROSITE" id="PS51318">
    <property type="entry name" value="TAT"/>
    <property type="match status" value="1"/>
</dbReference>
<feature type="signal peptide" evidence="2">
    <location>
        <begin position="1"/>
        <end position="25"/>
    </location>
</feature>
<comment type="similarity">
    <text evidence="1">Belongs to the UPF0065 (bug) family.</text>
</comment>
<dbReference type="CDD" id="cd13578">
    <property type="entry name" value="PBP2_Bug27"/>
    <property type="match status" value="1"/>
</dbReference>
<evidence type="ECO:0000313" key="3">
    <source>
        <dbReference type="EMBL" id="MEF7617278.1"/>
    </source>
</evidence>
<dbReference type="AlphaFoldDB" id="A0AAW9QBJ5"/>
<evidence type="ECO:0000256" key="2">
    <source>
        <dbReference type="SAM" id="SignalP"/>
    </source>
</evidence>
<evidence type="ECO:0000256" key="1">
    <source>
        <dbReference type="ARBA" id="ARBA00006987"/>
    </source>
</evidence>
<keyword evidence="4" id="KW-1185">Reference proteome</keyword>
<dbReference type="Proteomes" id="UP001336250">
    <property type="component" value="Unassembled WGS sequence"/>
</dbReference>
<dbReference type="SUPFAM" id="SSF53850">
    <property type="entry name" value="Periplasmic binding protein-like II"/>
    <property type="match status" value="1"/>
</dbReference>
<dbReference type="Gene3D" id="3.40.190.150">
    <property type="entry name" value="Bordetella uptake gene, domain 1"/>
    <property type="match status" value="1"/>
</dbReference>
<dbReference type="Gene3D" id="3.40.190.10">
    <property type="entry name" value="Periplasmic binding protein-like II"/>
    <property type="match status" value="1"/>
</dbReference>
<dbReference type="RefSeq" id="WP_332293044.1">
    <property type="nucleotide sequence ID" value="NZ_JAZIBG010000056.1"/>
</dbReference>
<dbReference type="PANTHER" id="PTHR42928:SF5">
    <property type="entry name" value="BLR1237 PROTEIN"/>
    <property type="match status" value="1"/>
</dbReference>